<organism evidence="2 3">
    <name type="scientific">Shuttleworthella satelles DSM 14600</name>
    <dbReference type="NCBI Taxonomy" id="626523"/>
    <lineage>
        <taxon>Bacteria</taxon>
        <taxon>Bacillati</taxon>
        <taxon>Bacillota</taxon>
        <taxon>Clostridia</taxon>
        <taxon>Lachnospirales</taxon>
        <taxon>Lachnospiraceae</taxon>
        <taxon>Shuttleworthella</taxon>
    </lineage>
</organism>
<dbReference type="STRING" id="626523.GCWU000342_01446"/>
<keyword evidence="1" id="KW-0812">Transmembrane</keyword>
<name>C4GAA1_9FIRM</name>
<dbReference type="HOGENOM" id="CLU_171718_0_0_9"/>
<dbReference type="RefSeq" id="WP_006906447.1">
    <property type="nucleotide sequence ID" value="NZ_GG665866.1"/>
</dbReference>
<sequence length="85" mass="9695">MSQEKVDRNKEAKRNIKKTLKVRRRRRILGLLATVLILFALVGGGGFYGYQRYQAYQKTHMKSTVVDLSEISNYLSSVTAGQESK</sequence>
<dbReference type="AlphaFoldDB" id="C4GAA1"/>
<evidence type="ECO:0000256" key="1">
    <source>
        <dbReference type="SAM" id="Phobius"/>
    </source>
</evidence>
<comment type="caution">
    <text evidence="2">The sequence shown here is derived from an EMBL/GenBank/DDBJ whole genome shotgun (WGS) entry which is preliminary data.</text>
</comment>
<protein>
    <submittedName>
        <fullName evidence="2">Uncharacterized protein</fullName>
    </submittedName>
</protein>
<accession>C4GAA1</accession>
<keyword evidence="3" id="KW-1185">Reference proteome</keyword>
<dbReference type="EMBL" id="ACIP02000002">
    <property type="protein sequence ID" value="EEP28634.1"/>
    <property type="molecule type" value="Genomic_DNA"/>
</dbReference>
<proteinExistence type="predicted"/>
<evidence type="ECO:0000313" key="2">
    <source>
        <dbReference type="EMBL" id="EEP28634.1"/>
    </source>
</evidence>
<reference evidence="2" key="1">
    <citation type="submission" date="2009-04" db="EMBL/GenBank/DDBJ databases">
        <authorList>
            <person name="Weinstock G."/>
            <person name="Sodergren E."/>
            <person name="Clifton S."/>
            <person name="Fulton L."/>
            <person name="Fulton B."/>
            <person name="Courtney L."/>
            <person name="Fronick C."/>
            <person name="Harrison M."/>
            <person name="Strong C."/>
            <person name="Farmer C."/>
            <person name="Delahaunty K."/>
            <person name="Markovic C."/>
            <person name="Hall O."/>
            <person name="Minx P."/>
            <person name="Tomlinson C."/>
            <person name="Mitreva M."/>
            <person name="Nelson J."/>
            <person name="Hou S."/>
            <person name="Wollam A."/>
            <person name="Pepin K.H."/>
            <person name="Johnson M."/>
            <person name="Bhonagiri V."/>
            <person name="Nash W.E."/>
            <person name="Warren W."/>
            <person name="Chinwalla A."/>
            <person name="Mardis E.R."/>
            <person name="Wilson R.K."/>
        </authorList>
    </citation>
    <scope>NUCLEOTIDE SEQUENCE [LARGE SCALE GENOMIC DNA]</scope>
    <source>
        <strain evidence="2">DSM 14600</strain>
    </source>
</reference>
<keyword evidence="1" id="KW-0472">Membrane</keyword>
<feature type="transmembrane region" description="Helical" evidence="1">
    <location>
        <begin position="28"/>
        <end position="50"/>
    </location>
</feature>
<keyword evidence="1" id="KW-1133">Transmembrane helix</keyword>
<dbReference type="Proteomes" id="UP000003494">
    <property type="component" value="Unassembled WGS sequence"/>
</dbReference>
<gene>
    <name evidence="2" type="ORF">GCWU000342_01446</name>
</gene>
<evidence type="ECO:0000313" key="3">
    <source>
        <dbReference type="Proteomes" id="UP000003494"/>
    </source>
</evidence>